<evidence type="ECO:0000313" key="2">
    <source>
        <dbReference type="EMBL" id="KAF6088474.1"/>
    </source>
</evidence>
<dbReference type="EMBL" id="JABVXQ010000010">
    <property type="protein sequence ID" value="KAF6088474.1"/>
    <property type="molecule type" value="Genomic_DNA"/>
</dbReference>
<sequence length="135" mass="14420">MNSPTINSSDKPAPPPTTERVRVWSEKQDELAARPSNMAGFCPHNKPSACVQTGLHPFVAPTPDMPGRPLPSRCSSHLALALPPGVLSLPRTPQIQPGPGSPSRSRPLRLLPLPHSLHSASSGHSRGSRILWVVV</sequence>
<reference evidence="2 3" key="1">
    <citation type="journal article" date="2020" name="Nature">
        <title>Six reference-quality genomes reveal evolution of bat adaptations.</title>
        <authorList>
            <person name="Jebb D."/>
            <person name="Huang Z."/>
            <person name="Pippel M."/>
            <person name="Hughes G.M."/>
            <person name="Lavrichenko K."/>
            <person name="Devanna P."/>
            <person name="Winkler S."/>
            <person name="Jermiin L.S."/>
            <person name="Skirmuntt E.C."/>
            <person name="Katzourakis A."/>
            <person name="Burkitt-Gray L."/>
            <person name="Ray D.A."/>
            <person name="Sullivan K.A.M."/>
            <person name="Roscito J.G."/>
            <person name="Kirilenko B.M."/>
            <person name="Davalos L.M."/>
            <person name="Corthals A.P."/>
            <person name="Power M.L."/>
            <person name="Jones G."/>
            <person name="Ransome R.D."/>
            <person name="Dechmann D.K.N."/>
            <person name="Locatelli A.G."/>
            <person name="Puechmaille S.J."/>
            <person name="Fedrigo O."/>
            <person name="Jarvis E.D."/>
            <person name="Hiller M."/>
            <person name="Vernes S.C."/>
            <person name="Myers E.W."/>
            <person name="Teeling E.C."/>
        </authorList>
    </citation>
    <scope>NUCLEOTIDE SEQUENCE [LARGE SCALE GENOMIC DNA]</scope>
    <source>
        <strain evidence="2">Bat1K_MPI-CBG_1</strain>
    </source>
</reference>
<feature type="compositionally biased region" description="Low complexity" evidence="1">
    <location>
        <begin position="97"/>
        <end position="123"/>
    </location>
</feature>
<evidence type="ECO:0000256" key="1">
    <source>
        <dbReference type="SAM" id="MobiDB-lite"/>
    </source>
</evidence>
<gene>
    <name evidence="2" type="ORF">HJG60_008299</name>
</gene>
<dbReference type="Proteomes" id="UP000664940">
    <property type="component" value="Unassembled WGS sequence"/>
</dbReference>
<comment type="caution">
    <text evidence="2">The sequence shown here is derived from an EMBL/GenBank/DDBJ whole genome shotgun (WGS) entry which is preliminary data.</text>
</comment>
<accession>A0A834DQJ2</accession>
<name>A0A834DQJ2_9CHIR</name>
<proteinExistence type="predicted"/>
<feature type="region of interest" description="Disordered" evidence="1">
    <location>
        <begin position="1"/>
        <end position="22"/>
    </location>
</feature>
<protein>
    <submittedName>
        <fullName evidence="2">Uncharacterized protein</fullName>
    </submittedName>
</protein>
<dbReference type="AlphaFoldDB" id="A0A834DQJ2"/>
<organism evidence="2 3">
    <name type="scientific">Phyllostomus discolor</name>
    <name type="common">pale spear-nosed bat</name>
    <dbReference type="NCBI Taxonomy" id="89673"/>
    <lineage>
        <taxon>Eukaryota</taxon>
        <taxon>Metazoa</taxon>
        <taxon>Chordata</taxon>
        <taxon>Craniata</taxon>
        <taxon>Vertebrata</taxon>
        <taxon>Euteleostomi</taxon>
        <taxon>Mammalia</taxon>
        <taxon>Eutheria</taxon>
        <taxon>Laurasiatheria</taxon>
        <taxon>Chiroptera</taxon>
        <taxon>Yangochiroptera</taxon>
        <taxon>Phyllostomidae</taxon>
        <taxon>Phyllostominae</taxon>
        <taxon>Phyllostomus</taxon>
    </lineage>
</organism>
<evidence type="ECO:0000313" key="3">
    <source>
        <dbReference type="Proteomes" id="UP000664940"/>
    </source>
</evidence>
<feature type="region of interest" description="Disordered" evidence="1">
    <location>
        <begin position="88"/>
        <end position="123"/>
    </location>
</feature>
<feature type="compositionally biased region" description="Polar residues" evidence="1">
    <location>
        <begin position="1"/>
        <end position="10"/>
    </location>
</feature>